<dbReference type="Proteomes" id="UP000284379">
    <property type="component" value="Unassembled WGS sequence"/>
</dbReference>
<feature type="compositionally biased region" description="Basic and acidic residues" evidence="1">
    <location>
        <begin position="140"/>
        <end position="150"/>
    </location>
</feature>
<gene>
    <name evidence="2" type="ORF">DW888_02220</name>
</gene>
<reference evidence="2 3" key="1">
    <citation type="submission" date="2018-08" db="EMBL/GenBank/DDBJ databases">
        <title>A genome reference for cultivated species of the human gut microbiota.</title>
        <authorList>
            <person name="Zou Y."/>
            <person name="Xue W."/>
            <person name="Luo G."/>
        </authorList>
    </citation>
    <scope>NUCLEOTIDE SEQUENCE [LARGE SCALE GENOMIC DNA]</scope>
    <source>
        <strain evidence="2 3">AM40-30BH</strain>
    </source>
</reference>
<accession>A0A413VYK8</accession>
<protein>
    <submittedName>
        <fullName evidence="2">Cell surface protein</fullName>
    </submittedName>
</protein>
<dbReference type="RefSeq" id="WP_025867021.1">
    <property type="nucleotide sequence ID" value="NZ_CABJFV010000001.1"/>
</dbReference>
<proteinExistence type="predicted"/>
<comment type="caution">
    <text evidence="2">The sequence shown here is derived from an EMBL/GenBank/DDBJ whole genome shotgun (WGS) entry which is preliminary data.</text>
</comment>
<evidence type="ECO:0000256" key="1">
    <source>
        <dbReference type="SAM" id="MobiDB-lite"/>
    </source>
</evidence>
<evidence type="ECO:0000313" key="3">
    <source>
        <dbReference type="Proteomes" id="UP000284379"/>
    </source>
</evidence>
<feature type="region of interest" description="Disordered" evidence="1">
    <location>
        <begin position="140"/>
        <end position="162"/>
    </location>
</feature>
<name>A0A413VYK8_9BACE</name>
<dbReference type="AlphaFoldDB" id="A0A413VYK8"/>
<dbReference type="GeneID" id="69503154"/>
<dbReference type="PROSITE" id="PS51257">
    <property type="entry name" value="PROKAR_LIPOPROTEIN"/>
    <property type="match status" value="1"/>
</dbReference>
<feature type="compositionally biased region" description="Low complexity" evidence="1">
    <location>
        <begin position="151"/>
        <end position="160"/>
    </location>
</feature>
<sequence length="419" mass="47458">MKRLHTRIYILLLSTLVACQQDIPMVSLGIDNLYVMSRMRKAVLHPEYSGEGYRWTMKDQNGKDSIVSEERDYVFLAQYPGEYYLRLNIIDRENPVEHDIHFIVKEEEVLYSRYISNVYQYCPAPGQFINTLPLYKKGDTAEDMRQKAEESLANSENNSGNEEERAMVSLGGYGGYITFGFDHTVVNVPGEKDFKILGNAFYAEANPNPEAPKSGGSCEPGIVMVSLDLNQNGIPDDEWYELAGSEYYKPETKHEYQITYYRPDPNKIPTPKPGTPLTDTTYIAWKSNYGETGYIIKNEYHGQSYYPLWSDANAITFTGTKLANNAVDESGGKGSFFVLYSYDWGYVDNHPNDKEDKISFDIGWAVDKNGNSVYLPGADFIRVYTGVNQTCGWLGETSTEINGAEDLHIEKRGETLPNP</sequence>
<organism evidence="2 3">
    <name type="scientific">Bacteroides nordii</name>
    <dbReference type="NCBI Taxonomy" id="291645"/>
    <lineage>
        <taxon>Bacteria</taxon>
        <taxon>Pseudomonadati</taxon>
        <taxon>Bacteroidota</taxon>
        <taxon>Bacteroidia</taxon>
        <taxon>Bacteroidales</taxon>
        <taxon>Bacteroidaceae</taxon>
        <taxon>Bacteroides</taxon>
    </lineage>
</organism>
<evidence type="ECO:0000313" key="2">
    <source>
        <dbReference type="EMBL" id="RHB38638.1"/>
    </source>
</evidence>
<dbReference type="EMBL" id="QSGO01000001">
    <property type="protein sequence ID" value="RHB38638.1"/>
    <property type="molecule type" value="Genomic_DNA"/>
</dbReference>